<dbReference type="Proteomes" id="UP000000260">
    <property type="component" value="Chromosome"/>
</dbReference>
<dbReference type="AlphaFoldDB" id="A7MKC2"/>
<protein>
    <submittedName>
        <fullName evidence="1">Uncharacterized protein</fullName>
    </submittedName>
</protein>
<dbReference type="KEGG" id="esa:ESA_01493"/>
<organism evidence="1 2">
    <name type="scientific">Cronobacter sakazakii (strain ATCC BAA-894)</name>
    <name type="common">Enterobacter sakazakii</name>
    <dbReference type="NCBI Taxonomy" id="290339"/>
    <lineage>
        <taxon>Bacteria</taxon>
        <taxon>Pseudomonadati</taxon>
        <taxon>Pseudomonadota</taxon>
        <taxon>Gammaproteobacteria</taxon>
        <taxon>Enterobacterales</taxon>
        <taxon>Enterobacteriaceae</taxon>
        <taxon>Cronobacter</taxon>
    </lineage>
</organism>
<gene>
    <name evidence="1" type="ordered locus">ESA_01493</name>
</gene>
<sequence>MFYLYDLCIHHRIFFYMVVNAWMKYREHPISLANSSFPCAGGSLLA</sequence>
<dbReference type="EMBL" id="CP000783">
    <property type="protein sequence ID" value="ABU76751.1"/>
    <property type="molecule type" value="Genomic_DNA"/>
</dbReference>
<reference evidence="1 2" key="1">
    <citation type="journal article" date="2010" name="PLoS ONE">
        <title>Genome sequence of Cronobacter sakazakii BAA-894 and comparative genomic hybridization analysis with other Cronobacter species.</title>
        <authorList>
            <person name="Kucerova E."/>
            <person name="Clifton S.W."/>
            <person name="Xia X.Q."/>
            <person name="Long F."/>
            <person name="Porwollik S."/>
            <person name="Fulton L."/>
            <person name="Fronick C."/>
            <person name="Minx P."/>
            <person name="Kyung K."/>
            <person name="Warren W."/>
            <person name="Fulton R."/>
            <person name="Feng D."/>
            <person name="Wollam A."/>
            <person name="Shah N."/>
            <person name="Bhonagiri V."/>
            <person name="Nash W.E."/>
            <person name="Hallsworth-Pepin K."/>
            <person name="Wilson R.K."/>
            <person name="McClelland M."/>
            <person name="Forsythe S.J."/>
        </authorList>
    </citation>
    <scope>NUCLEOTIDE SEQUENCE [LARGE SCALE GENOMIC DNA]</scope>
    <source>
        <strain evidence="1 2">ATCC BAA-894</strain>
    </source>
</reference>
<proteinExistence type="predicted"/>
<evidence type="ECO:0000313" key="1">
    <source>
        <dbReference type="EMBL" id="ABU76751.1"/>
    </source>
</evidence>
<keyword evidence="2" id="KW-1185">Reference proteome</keyword>
<name>A7MKC2_CROS8</name>
<evidence type="ECO:0000313" key="2">
    <source>
        <dbReference type="Proteomes" id="UP000000260"/>
    </source>
</evidence>
<accession>A7MKC2</accession>
<dbReference type="HOGENOM" id="CLU_3182673_0_0_6"/>